<accession>A0A2L0ERB7</accession>
<proteinExistence type="predicted"/>
<organism evidence="2 3">
    <name type="scientific">Sorangium cellulosum</name>
    <name type="common">Polyangium cellulosum</name>
    <dbReference type="NCBI Taxonomy" id="56"/>
    <lineage>
        <taxon>Bacteria</taxon>
        <taxon>Pseudomonadati</taxon>
        <taxon>Myxococcota</taxon>
        <taxon>Polyangia</taxon>
        <taxon>Polyangiales</taxon>
        <taxon>Polyangiaceae</taxon>
        <taxon>Sorangium</taxon>
    </lineage>
</organism>
<dbReference type="SUPFAM" id="SSF55729">
    <property type="entry name" value="Acyl-CoA N-acyltransferases (Nat)"/>
    <property type="match status" value="1"/>
</dbReference>
<dbReference type="InterPro" id="IPR016181">
    <property type="entry name" value="Acyl_CoA_acyltransferase"/>
</dbReference>
<name>A0A2L0ERB7_SORCE</name>
<feature type="domain" description="N-acetyltransferase" evidence="1">
    <location>
        <begin position="110"/>
        <end position="264"/>
    </location>
</feature>
<dbReference type="InterPro" id="IPR000182">
    <property type="entry name" value="GNAT_dom"/>
</dbReference>
<reference evidence="2 3" key="1">
    <citation type="submission" date="2015-09" db="EMBL/GenBank/DDBJ databases">
        <title>Sorangium comparison.</title>
        <authorList>
            <person name="Zaburannyi N."/>
            <person name="Bunk B."/>
            <person name="Overmann J."/>
            <person name="Mueller R."/>
        </authorList>
    </citation>
    <scope>NUCLEOTIDE SEQUENCE [LARGE SCALE GENOMIC DNA]</scope>
    <source>
        <strain evidence="2 3">So ce26</strain>
    </source>
</reference>
<dbReference type="Proteomes" id="UP000238348">
    <property type="component" value="Chromosome"/>
</dbReference>
<dbReference type="CDD" id="cd04301">
    <property type="entry name" value="NAT_SF"/>
    <property type="match status" value="1"/>
</dbReference>
<dbReference type="Gene3D" id="3.40.630.30">
    <property type="match status" value="1"/>
</dbReference>
<sequence>MVTRQVYLRIYADSWRKITAYLREHGDGLRRDAAHPRGYEDEQRGSRPTRWTTELGRVAQFIATLGRRRNCAATSGIGYYGRPTKGTRVNHRMKIQLVPPAERCRESFLRGLREFRHEGLPWWVGGDLETVEQDFAAFVARKLADSNRRTETFVPKTHLWAVAEEQFVGRISIHHELNDALRVKGGHIGYDTVPSFRCRGVATEMLRQALPVARALGLTSVLLTCDDTNAASIRVIERNGGSLRETKALDTNRPLKRYYWISLS</sequence>
<dbReference type="AlphaFoldDB" id="A0A2L0ERB7"/>
<protein>
    <recommendedName>
        <fullName evidence="1">N-acetyltransferase domain-containing protein</fullName>
    </recommendedName>
</protein>
<dbReference type="Pfam" id="PF13302">
    <property type="entry name" value="Acetyltransf_3"/>
    <property type="match status" value="1"/>
</dbReference>
<dbReference type="PROSITE" id="PS51186">
    <property type="entry name" value="GNAT"/>
    <property type="match status" value="1"/>
</dbReference>
<evidence type="ECO:0000313" key="3">
    <source>
        <dbReference type="Proteomes" id="UP000238348"/>
    </source>
</evidence>
<dbReference type="EMBL" id="CP012673">
    <property type="protein sequence ID" value="AUX41802.1"/>
    <property type="molecule type" value="Genomic_DNA"/>
</dbReference>
<dbReference type="GO" id="GO:0016747">
    <property type="term" value="F:acyltransferase activity, transferring groups other than amino-acyl groups"/>
    <property type="evidence" value="ECO:0007669"/>
    <property type="project" value="InterPro"/>
</dbReference>
<dbReference type="PANTHER" id="PTHR39173">
    <property type="entry name" value="ACETYLTRANSFERASE"/>
    <property type="match status" value="1"/>
</dbReference>
<evidence type="ECO:0000313" key="2">
    <source>
        <dbReference type="EMBL" id="AUX41802.1"/>
    </source>
</evidence>
<evidence type="ECO:0000259" key="1">
    <source>
        <dbReference type="PROSITE" id="PS51186"/>
    </source>
</evidence>
<dbReference type="PANTHER" id="PTHR39173:SF1">
    <property type="entry name" value="ACETYLTRANSFERASE"/>
    <property type="match status" value="1"/>
</dbReference>
<gene>
    <name evidence="2" type="ORF">SOCE26_032270</name>
</gene>